<feature type="region of interest" description="Disordered" evidence="1">
    <location>
        <begin position="429"/>
        <end position="467"/>
    </location>
</feature>
<dbReference type="HOGENOM" id="CLU_356058_0_0_1"/>
<dbReference type="InParanoid" id="A0A067NPT8"/>
<dbReference type="EMBL" id="KL198006">
    <property type="protein sequence ID" value="KDQ30088.1"/>
    <property type="molecule type" value="Genomic_DNA"/>
</dbReference>
<sequence>MASPSSITVPEALQGSEPLLTRQFQVIHGENPKEFTRKLIAKFGKRYIDLVKQYGAVEYVTDDSGEIVDIVAAEEYLAESDEFAIERFRIGAHDSRRYSITAGALARLADAEAQFYAIQYDQLRCNPSFLREQIEEAALHRPELFPDAHGRAPKVATLLANPRFVGQLCRFTIHNLLGHLGIWNILGKYLADIQELDERKGRFGAPKRRGELMGYVKFMVEGEMEVVEKRVRHGLLVHTLDKGIWLREKNHPDFTGAVLGQHPDKLEDFITAFSADTLDGSFVRFVAPDLASSILKWTTRQRRGDLFQRLAKEPARWQTFDPFLAEQLTQLKRLIDFSEMLGYPDEGTIPPDARYNGFALSLRQSEVTFRSIDLERHIKDIASLENQSSFARLWEDVDAAFERKHQGTPESSIGFVQPAPKWYIPEEAPRVAAPPPKPAKPKPLAAPGPPPPPTKVRPPSPAPADVKPYWDKSAVLNPIPPAGEVFPKKGSKGKKSRRAQAPIPYIDREPETIPAPLDDKEGLTLSCGIIGLQIDNAEAQPKQKLPVFFVSKKAYDVFEMILGGHKGQLNFDDLKSALKQIGFRYANGDGSRAVFYPPASHINTPYFVHLPHGSRSTLDHTRLKICAKYWKTTYGWTIDCLGPSNDYLMFQYEREARAEVDNPYTNHLTLYMDDGNIIMECTSSTTLFRVHRSIISKHSIVLNAVFKTASLPRYDGFCVSSRVILVDGMLLMPTFFAGLLRVTAKYKIEGVRQLLIKRLHEEWPSALDKHDARVAAFFTRGRHDCPSR</sequence>
<organism evidence="2 3">
    <name type="scientific">Pleurotus ostreatus (strain PC15)</name>
    <name type="common">Oyster mushroom</name>
    <dbReference type="NCBI Taxonomy" id="1137138"/>
    <lineage>
        <taxon>Eukaryota</taxon>
        <taxon>Fungi</taxon>
        <taxon>Dikarya</taxon>
        <taxon>Basidiomycota</taxon>
        <taxon>Agaricomycotina</taxon>
        <taxon>Agaricomycetes</taxon>
        <taxon>Agaricomycetidae</taxon>
        <taxon>Agaricales</taxon>
        <taxon>Pleurotineae</taxon>
        <taxon>Pleurotaceae</taxon>
        <taxon>Pleurotus</taxon>
    </lineage>
</organism>
<proteinExistence type="predicted"/>
<gene>
    <name evidence="2" type="ORF">PLEOSDRAFT_1101107</name>
</gene>
<feature type="compositionally biased region" description="Basic residues" evidence="1">
    <location>
        <begin position="489"/>
        <end position="498"/>
    </location>
</feature>
<name>A0A067NPT8_PLEO1</name>
<dbReference type="Proteomes" id="UP000027073">
    <property type="component" value="Unassembled WGS sequence"/>
</dbReference>
<evidence type="ECO:0000313" key="2">
    <source>
        <dbReference type="EMBL" id="KDQ30088.1"/>
    </source>
</evidence>
<feature type="region of interest" description="Disordered" evidence="1">
    <location>
        <begin position="481"/>
        <end position="500"/>
    </location>
</feature>
<dbReference type="VEuPathDB" id="FungiDB:PLEOSDRAFT_1101107"/>
<protein>
    <recommendedName>
        <fullName evidence="4">BTB domain-containing protein</fullName>
    </recommendedName>
</protein>
<evidence type="ECO:0000313" key="3">
    <source>
        <dbReference type="Proteomes" id="UP000027073"/>
    </source>
</evidence>
<evidence type="ECO:0008006" key="4">
    <source>
        <dbReference type="Google" id="ProtNLM"/>
    </source>
</evidence>
<evidence type="ECO:0000256" key="1">
    <source>
        <dbReference type="SAM" id="MobiDB-lite"/>
    </source>
</evidence>
<accession>A0A067NPT8</accession>
<dbReference type="STRING" id="1137138.A0A067NPT8"/>
<dbReference type="AlphaFoldDB" id="A0A067NPT8"/>
<feature type="compositionally biased region" description="Pro residues" evidence="1">
    <location>
        <begin position="444"/>
        <end position="462"/>
    </location>
</feature>
<reference evidence="3" key="1">
    <citation type="journal article" date="2014" name="Proc. Natl. Acad. Sci. U.S.A.">
        <title>Extensive sampling of basidiomycete genomes demonstrates inadequacy of the white-rot/brown-rot paradigm for wood decay fungi.</title>
        <authorList>
            <person name="Riley R."/>
            <person name="Salamov A.A."/>
            <person name="Brown D.W."/>
            <person name="Nagy L.G."/>
            <person name="Floudas D."/>
            <person name="Held B.W."/>
            <person name="Levasseur A."/>
            <person name="Lombard V."/>
            <person name="Morin E."/>
            <person name="Otillar R."/>
            <person name="Lindquist E.A."/>
            <person name="Sun H."/>
            <person name="LaButti K.M."/>
            <person name="Schmutz J."/>
            <person name="Jabbour D."/>
            <person name="Luo H."/>
            <person name="Baker S.E."/>
            <person name="Pisabarro A.G."/>
            <person name="Walton J.D."/>
            <person name="Blanchette R.A."/>
            <person name="Henrissat B."/>
            <person name="Martin F."/>
            <person name="Cullen D."/>
            <person name="Hibbett D.S."/>
            <person name="Grigoriev I.V."/>
        </authorList>
    </citation>
    <scope>NUCLEOTIDE SEQUENCE [LARGE SCALE GENOMIC DNA]</scope>
    <source>
        <strain evidence="3">PC15</strain>
    </source>
</reference>
<dbReference type="OrthoDB" id="2922289at2759"/>